<protein>
    <submittedName>
        <fullName evidence="4">Integrase catalytic domain-containing protein</fullName>
    </submittedName>
</protein>
<evidence type="ECO:0000256" key="2">
    <source>
        <dbReference type="ARBA" id="ARBA00022692"/>
    </source>
</evidence>
<dbReference type="Proteomes" id="UP001642464">
    <property type="component" value="Unassembled WGS sequence"/>
</dbReference>
<comment type="subcellular location">
    <subcellularLocation>
        <location evidence="1">Membrane</location>
        <topology evidence="1">Multi-pass membrane protein</topology>
    </subcellularLocation>
</comment>
<evidence type="ECO:0000256" key="3">
    <source>
        <dbReference type="ARBA" id="ARBA00023136"/>
    </source>
</evidence>
<gene>
    <name evidence="4" type="ORF">SCF082_LOCUS46801</name>
</gene>
<evidence type="ECO:0000313" key="4">
    <source>
        <dbReference type="EMBL" id="CAK9099956.1"/>
    </source>
</evidence>
<keyword evidence="3" id="KW-0472">Membrane</keyword>
<sequence>MSSATAAATSSLATSVLRVVLMPLDAWQTAKQVNGEHGFRRVLEEVLKTLQQTAGRDMTYTSAAKELLRQDGVRGLFGRGLPTKVASSGFQGAVFLMGYDLALKKLSF</sequence>
<proteinExistence type="predicted"/>
<comment type="caution">
    <text evidence="4">The sequence shown here is derived from an EMBL/GenBank/DDBJ whole genome shotgun (WGS) entry which is preliminary data.</text>
</comment>
<accession>A0ABP0RLA0</accession>
<reference evidence="4 5" key="1">
    <citation type="submission" date="2024-02" db="EMBL/GenBank/DDBJ databases">
        <authorList>
            <person name="Chen Y."/>
            <person name="Shah S."/>
            <person name="Dougan E. K."/>
            <person name="Thang M."/>
            <person name="Chan C."/>
        </authorList>
    </citation>
    <scope>NUCLEOTIDE SEQUENCE [LARGE SCALE GENOMIC DNA]</scope>
</reference>
<keyword evidence="5" id="KW-1185">Reference proteome</keyword>
<dbReference type="SUPFAM" id="SSF103506">
    <property type="entry name" value="Mitochondrial carrier"/>
    <property type="match status" value="1"/>
</dbReference>
<dbReference type="PANTHER" id="PTHR47567:SF1">
    <property type="entry name" value="NAD-DEPENDENT EPIMERASE_DEHYDRATASE DOMAIN-CONTAINING PROTEIN"/>
    <property type="match status" value="1"/>
</dbReference>
<dbReference type="InterPro" id="IPR023395">
    <property type="entry name" value="MCP_dom_sf"/>
</dbReference>
<dbReference type="PANTHER" id="PTHR47567">
    <property type="entry name" value="MITOCHONDRIAL SUBSTRATE/SOLUTE CARRIER"/>
    <property type="match status" value="1"/>
</dbReference>
<dbReference type="InterPro" id="IPR018108">
    <property type="entry name" value="MCP_transmembrane"/>
</dbReference>
<keyword evidence="2" id="KW-0812">Transmembrane</keyword>
<dbReference type="Gene3D" id="1.50.40.10">
    <property type="entry name" value="Mitochondrial carrier domain"/>
    <property type="match status" value="1"/>
</dbReference>
<evidence type="ECO:0000256" key="1">
    <source>
        <dbReference type="ARBA" id="ARBA00004141"/>
    </source>
</evidence>
<name>A0ABP0RLA0_9DINO</name>
<organism evidence="4 5">
    <name type="scientific">Durusdinium trenchii</name>
    <dbReference type="NCBI Taxonomy" id="1381693"/>
    <lineage>
        <taxon>Eukaryota</taxon>
        <taxon>Sar</taxon>
        <taxon>Alveolata</taxon>
        <taxon>Dinophyceae</taxon>
        <taxon>Suessiales</taxon>
        <taxon>Symbiodiniaceae</taxon>
        <taxon>Durusdinium</taxon>
    </lineage>
</organism>
<dbReference type="Pfam" id="PF00153">
    <property type="entry name" value="Mito_carr"/>
    <property type="match status" value="1"/>
</dbReference>
<dbReference type="EMBL" id="CAXAMM010041553">
    <property type="protein sequence ID" value="CAK9099956.1"/>
    <property type="molecule type" value="Genomic_DNA"/>
</dbReference>
<evidence type="ECO:0000313" key="5">
    <source>
        <dbReference type="Proteomes" id="UP001642464"/>
    </source>
</evidence>